<name>A0A1D1VAD2_RAMVA</name>
<dbReference type="AlphaFoldDB" id="A0A1D1VAD2"/>
<dbReference type="SUPFAM" id="SSF82895">
    <property type="entry name" value="TSP-1 type 1 repeat"/>
    <property type="match status" value="1"/>
</dbReference>
<dbReference type="PANTHER" id="PTHR16311:SF3">
    <property type="entry name" value="THROMBOSPONDIN TYPE-1 DOMAIN-CONTAINING PROTEIN 1"/>
    <property type="match status" value="1"/>
</dbReference>
<evidence type="ECO:0000313" key="3">
    <source>
        <dbReference type="Proteomes" id="UP000186922"/>
    </source>
</evidence>
<keyword evidence="1" id="KW-1133">Transmembrane helix</keyword>
<reference evidence="2 3" key="1">
    <citation type="journal article" date="2016" name="Nat. Commun.">
        <title>Extremotolerant tardigrade genome and improved radiotolerance of human cultured cells by tardigrade-unique protein.</title>
        <authorList>
            <person name="Hashimoto T."/>
            <person name="Horikawa D.D."/>
            <person name="Saito Y."/>
            <person name="Kuwahara H."/>
            <person name="Kozuka-Hata H."/>
            <person name="Shin-I T."/>
            <person name="Minakuchi Y."/>
            <person name="Ohishi K."/>
            <person name="Motoyama A."/>
            <person name="Aizu T."/>
            <person name="Enomoto A."/>
            <person name="Kondo K."/>
            <person name="Tanaka S."/>
            <person name="Hara Y."/>
            <person name="Koshikawa S."/>
            <person name="Sagara H."/>
            <person name="Miura T."/>
            <person name="Yokobori S."/>
            <person name="Miyagawa K."/>
            <person name="Suzuki Y."/>
            <person name="Kubo T."/>
            <person name="Oyama M."/>
            <person name="Kohara Y."/>
            <person name="Fujiyama A."/>
            <person name="Arakawa K."/>
            <person name="Katayama T."/>
            <person name="Toyoda A."/>
            <person name="Kunieda T."/>
        </authorList>
    </citation>
    <scope>NUCLEOTIDE SEQUENCE [LARGE SCALE GENOMIC DNA]</scope>
    <source>
        <strain evidence="2 3">YOKOZUNA-1</strain>
    </source>
</reference>
<gene>
    <name evidence="2" type="primary">RvY_09079-1</name>
    <name evidence="2" type="synonym">RvY_09079.1</name>
    <name evidence="2" type="ORF">RvY_09079</name>
</gene>
<dbReference type="PROSITE" id="PS50092">
    <property type="entry name" value="TSP1"/>
    <property type="match status" value="1"/>
</dbReference>
<feature type="transmembrane region" description="Helical" evidence="1">
    <location>
        <begin position="546"/>
        <end position="566"/>
    </location>
</feature>
<dbReference type="STRING" id="947166.A0A1D1VAD2"/>
<dbReference type="EMBL" id="BDGG01000004">
    <property type="protein sequence ID" value="GAU97850.1"/>
    <property type="molecule type" value="Genomic_DNA"/>
</dbReference>
<dbReference type="Pfam" id="PF00090">
    <property type="entry name" value="TSP_1"/>
    <property type="match status" value="1"/>
</dbReference>
<keyword evidence="3" id="KW-1185">Reference proteome</keyword>
<dbReference type="InterPro" id="IPR000884">
    <property type="entry name" value="TSP1_rpt"/>
</dbReference>
<dbReference type="GO" id="GO:0071944">
    <property type="term" value="C:cell periphery"/>
    <property type="evidence" value="ECO:0007669"/>
    <property type="project" value="TreeGrafter"/>
</dbReference>
<dbReference type="InterPro" id="IPR036383">
    <property type="entry name" value="TSP1_rpt_sf"/>
</dbReference>
<evidence type="ECO:0000313" key="2">
    <source>
        <dbReference type="EMBL" id="GAU97850.1"/>
    </source>
</evidence>
<keyword evidence="1" id="KW-0812">Transmembrane</keyword>
<dbReference type="Gene3D" id="2.20.100.10">
    <property type="entry name" value="Thrombospondin type-1 (TSP1) repeat"/>
    <property type="match status" value="1"/>
</dbReference>
<keyword evidence="1" id="KW-0472">Membrane</keyword>
<dbReference type="Proteomes" id="UP000186922">
    <property type="component" value="Unassembled WGS sequence"/>
</dbReference>
<organism evidence="2 3">
    <name type="scientific">Ramazzottius varieornatus</name>
    <name type="common">Water bear</name>
    <name type="synonym">Tardigrade</name>
    <dbReference type="NCBI Taxonomy" id="947166"/>
    <lineage>
        <taxon>Eukaryota</taxon>
        <taxon>Metazoa</taxon>
        <taxon>Ecdysozoa</taxon>
        <taxon>Tardigrada</taxon>
        <taxon>Eutardigrada</taxon>
        <taxon>Parachela</taxon>
        <taxon>Hypsibioidea</taxon>
        <taxon>Ramazzottiidae</taxon>
        <taxon>Ramazzottius</taxon>
    </lineage>
</organism>
<comment type="caution">
    <text evidence="2">The sequence shown here is derived from an EMBL/GenBank/DDBJ whole genome shotgun (WGS) entry which is preliminary data.</text>
</comment>
<dbReference type="InterPro" id="IPR038877">
    <property type="entry name" value="THSD1"/>
</dbReference>
<dbReference type="OrthoDB" id="5781878at2759"/>
<dbReference type="PANTHER" id="PTHR16311">
    <property type="entry name" value="THROMBOSPONDIN TYPE I DOMAIN-CONTAINING 1"/>
    <property type="match status" value="1"/>
</dbReference>
<accession>A0A1D1VAD2</accession>
<sequence>MLTLPFTKRNLGGQSFKIVRWTVPESVMSVTSMNFSTPAPKMEIRAPVVHYILSGPLTFSFRFLNEPTTPQSFIISLIPMNTNATLKRNELNVAVDVSSTSWKMMEFPCHLLVLPGRYALHASAHSNGKQILANAEVFVEVRWFQTINLFLLKNTIQPYKEELPVNVSLQTSIVCPQQQPPNLTLRVNLMYKQTEEAPTETVASRELAWPFGTMRSPHNTSISFGCQLLDRSGTYYATLAILLNPLLPDQSEITVATSPNTAIGAQLAVEDYGLVILGDLGYCATRNNRSRSIRVSYRAPECVANDKIRLYRIGKKRASGPAVEETFLMERSIQSRPRGVSFNFPCRILWTQRDQAAGFCWTYTSVTRGGQSSELEATRKCLQMSTVDKQLGGGVPQVSFLGRQTDGSSGTLPRWSEWSTWSPCTKTCNPAMNVSSAVRLRQRTCLRKTDNADHWFPNNNCLGSSIEIQICSVPRCSLDADGTQEITEQEGNAFLWPLGPDLEADANGSVMSNGMRNIIIFYNSPVDERLLSSEAMRTRELFRRCGLLVSGVLGLCLVLNILLPFLTHRVLQKPSRVPGKNLATVTPKNGDAVNRDSRCALMTSFHEEEVGVAAARVKEVAADVHLIVNNSGPSRSGVADIEMVTTSVNQNGKETPKVERGSKMYRSPLPKHRTYLEEVLASDTPRSSVSFRPEAGDADFEYDDFIPEKHEEEETDSGLWAPQRLDLTVFAQDYDDIVQELYAAKPS</sequence>
<evidence type="ECO:0000256" key="1">
    <source>
        <dbReference type="SAM" id="Phobius"/>
    </source>
</evidence>
<proteinExistence type="predicted"/>
<protein>
    <submittedName>
        <fullName evidence="2">Uncharacterized protein</fullName>
    </submittedName>
</protein>